<organism evidence="1 2">
    <name type="scientific">Erysiphe pulchra</name>
    <dbReference type="NCBI Taxonomy" id="225359"/>
    <lineage>
        <taxon>Eukaryota</taxon>
        <taxon>Fungi</taxon>
        <taxon>Dikarya</taxon>
        <taxon>Ascomycota</taxon>
        <taxon>Pezizomycotina</taxon>
        <taxon>Leotiomycetes</taxon>
        <taxon>Erysiphales</taxon>
        <taxon>Erysiphaceae</taxon>
        <taxon>Erysiphe</taxon>
    </lineage>
</organism>
<evidence type="ECO:0000313" key="1">
    <source>
        <dbReference type="EMBL" id="POS84684.1"/>
    </source>
</evidence>
<keyword evidence="2" id="KW-1185">Reference proteome</keyword>
<dbReference type="Proteomes" id="UP000237438">
    <property type="component" value="Unassembled WGS sequence"/>
</dbReference>
<comment type="caution">
    <text evidence="1">The sequence shown here is derived from an EMBL/GenBank/DDBJ whole genome shotgun (WGS) entry which is preliminary data.</text>
</comment>
<dbReference type="AlphaFoldDB" id="A0A2S4PRP5"/>
<name>A0A2S4PRP5_9PEZI</name>
<proteinExistence type="predicted"/>
<gene>
    <name evidence="1" type="ORF">EPUL_004551</name>
</gene>
<evidence type="ECO:0000313" key="2">
    <source>
        <dbReference type="Proteomes" id="UP000237438"/>
    </source>
</evidence>
<dbReference type="EMBL" id="PEDP01000907">
    <property type="protein sequence ID" value="POS84684.1"/>
    <property type="molecule type" value="Genomic_DNA"/>
</dbReference>
<accession>A0A2S4PRP5</accession>
<protein>
    <submittedName>
        <fullName evidence="1">Uncharacterized protein</fullName>
    </submittedName>
</protein>
<dbReference type="OrthoDB" id="10459448at2759"/>
<reference evidence="1 2" key="1">
    <citation type="submission" date="2017-10" db="EMBL/GenBank/DDBJ databases">
        <title>Development of genomic resources for the powdery mildew, Erysiphe pulchra.</title>
        <authorList>
            <person name="Wadl P.A."/>
            <person name="Mack B.M."/>
            <person name="Moore G."/>
            <person name="Beltz S.B."/>
        </authorList>
    </citation>
    <scope>NUCLEOTIDE SEQUENCE [LARGE SCALE GENOMIC DNA]</scope>
    <source>
        <strain evidence="1">Cflorida</strain>
    </source>
</reference>
<sequence length="128" mass="14785">MAPSHLIFLSDLDVLVWRVHENSWNGPYKILAVNGETGTVQMPHGPVNFQLVNSKQYNHDHPIDTEPGNERIIALKNLDVPRRRQPTRNTGLPARYRDDIYINERSSPNFTDSRCKEFDELLERGVFS</sequence>